<feature type="transmembrane region" description="Helical" evidence="1">
    <location>
        <begin position="297"/>
        <end position="323"/>
    </location>
</feature>
<keyword evidence="1" id="KW-0472">Membrane</keyword>
<dbReference type="Proteomes" id="UP000594638">
    <property type="component" value="Unassembled WGS sequence"/>
</dbReference>
<keyword evidence="4" id="KW-1185">Reference proteome</keyword>
<accession>A0A8S0V861</accession>
<keyword evidence="1" id="KW-1133">Transmembrane helix</keyword>
<dbReference type="PANTHER" id="PTHR47527:SF3">
    <property type="entry name" value="RING_FYVE_PHD ZINC FINGER SUPERFAMILY PROTEIN"/>
    <property type="match status" value="1"/>
</dbReference>
<dbReference type="InterPro" id="IPR001025">
    <property type="entry name" value="BAH_dom"/>
</dbReference>
<dbReference type="InterPro" id="IPR043151">
    <property type="entry name" value="BAH_sf"/>
</dbReference>
<evidence type="ECO:0000313" key="3">
    <source>
        <dbReference type="EMBL" id="CAA3027644.1"/>
    </source>
</evidence>
<dbReference type="Gramene" id="OE9A075142T1">
    <property type="protein sequence ID" value="OE9A075142C1"/>
    <property type="gene ID" value="OE9A075142"/>
</dbReference>
<dbReference type="AlphaFoldDB" id="A0A8S0V861"/>
<sequence>MESMVGSESGVGLEGVGEKRPLLEDGEVLKEAKRIKGGGDLVVNVKKVAEMVLVLAAMGKMRGGSRTTEAEKDLMKEARERLVKVCEGFAPEDVFPRDAFGGVIEDMGLNKLKEQRLGFRPPKLSIAEKLLISKRKAVEFVLITVIGHCLMEMNIVFYLNISHFSFCKNSCGRKFEEEKAVKCNNWETCERIPSNFEFGHARDFLAYFKKFHMISILIENGKVLWKLVQSIMLVDVCSMKLERLKIIHSKLSLYILFGPLLPIFLTNNPDWGLLPLNWRVAHGHTVNMKLNSLKFQFTHYIFILNFLIYNTTYVMLLSTCLYINNRGQHLELYIITSLSLSLLKLSFHSLSSSDCIDVIFFTYQEKNYVLSFRVGRKIVDKKSYYQSCYINGHMYKVQEYVLIRFDNDRLIPSKLQAMWEDNNTRAKWVTVHRCYFPGDLPEAVGRPCGLESSEVCVSNRDSTLMAGLIQSPCEVLPPRKFAEESERRTHLRPQPNRRLPPLYLCKWIYDESKGQYMDAAPVQSQFNQVACCSIGRNSFSSSVLCTI</sequence>
<evidence type="ECO:0000259" key="2">
    <source>
        <dbReference type="PROSITE" id="PS51038"/>
    </source>
</evidence>
<evidence type="ECO:0000256" key="1">
    <source>
        <dbReference type="SAM" id="Phobius"/>
    </source>
</evidence>
<dbReference type="InterPro" id="IPR056699">
    <property type="entry name" value="DUF7797"/>
</dbReference>
<proteinExistence type="predicted"/>
<comment type="caution">
    <text evidence="3">The sequence shown here is derived from an EMBL/GenBank/DDBJ whole genome shotgun (WGS) entry which is preliminary data.</text>
</comment>
<keyword evidence="1" id="KW-0812">Transmembrane</keyword>
<dbReference type="EMBL" id="CACTIH010009213">
    <property type="protein sequence ID" value="CAA3027644.1"/>
    <property type="molecule type" value="Genomic_DNA"/>
</dbReference>
<dbReference type="Gene3D" id="2.30.30.490">
    <property type="match status" value="1"/>
</dbReference>
<protein>
    <submittedName>
        <fullName evidence="3">Phd finger</fullName>
    </submittedName>
</protein>
<dbReference type="Pfam" id="PF25073">
    <property type="entry name" value="DUF7797"/>
    <property type="match status" value="1"/>
</dbReference>
<feature type="transmembrane region" description="Helical" evidence="1">
    <location>
        <begin position="251"/>
        <end position="268"/>
    </location>
</feature>
<dbReference type="GO" id="GO:0003682">
    <property type="term" value="F:chromatin binding"/>
    <property type="evidence" value="ECO:0007669"/>
    <property type="project" value="InterPro"/>
</dbReference>
<feature type="domain" description="BAH" evidence="2">
    <location>
        <begin position="393"/>
        <end position="520"/>
    </location>
</feature>
<organism evidence="3 4">
    <name type="scientific">Olea europaea subsp. europaea</name>
    <dbReference type="NCBI Taxonomy" id="158383"/>
    <lineage>
        <taxon>Eukaryota</taxon>
        <taxon>Viridiplantae</taxon>
        <taxon>Streptophyta</taxon>
        <taxon>Embryophyta</taxon>
        <taxon>Tracheophyta</taxon>
        <taxon>Spermatophyta</taxon>
        <taxon>Magnoliopsida</taxon>
        <taxon>eudicotyledons</taxon>
        <taxon>Gunneridae</taxon>
        <taxon>Pentapetalae</taxon>
        <taxon>asterids</taxon>
        <taxon>lamiids</taxon>
        <taxon>Lamiales</taxon>
        <taxon>Oleaceae</taxon>
        <taxon>Oleeae</taxon>
        <taxon>Olea</taxon>
    </lineage>
</organism>
<gene>
    <name evidence="3" type="ORF">OLEA9_A075142</name>
</gene>
<name>A0A8S0V861_OLEEU</name>
<feature type="transmembrane region" description="Helical" evidence="1">
    <location>
        <begin position="137"/>
        <end position="159"/>
    </location>
</feature>
<reference evidence="3 4" key="1">
    <citation type="submission" date="2019-12" db="EMBL/GenBank/DDBJ databases">
        <authorList>
            <person name="Alioto T."/>
            <person name="Alioto T."/>
            <person name="Gomez Garrido J."/>
        </authorList>
    </citation>
    <scope>NUCLEOTIDE SEQUENCE [LARGE SCALE GENOMIC DNA]</scope>
</reference>
<dbReference type="OrthoDB" id="787137at2759"/>
<dbReference type="PROSITE" id="PS51038">
    <property type="entry name" value="BAH"/>
    <property type="match status" value="1"/>
</dbReference>
<dbReference type="PANTHER" id="PTHR47527">
    <property type="entry name" value="RING/FYVE/PHD ZINC FINGER SUPERFAMILY PROTEIN"/>
    <property type="match status" value="1"/>
</dbReference>
<evidence type="ECO:0000313" key="4">
    <source>
        <dbReference type="Proteomes" id="UP000594638"/>
    </source>
</evidence>